<evidence type="ECO:0000313" key="3">
    <source>
        <dbReference type="EMBL" id="EGG29010.1"/>
    </source>
</evidence>
<dbReference type="GO" id="GO:0042597">
    <property type="term" value="C:periplasmic space"/>
    <property type="evidence" value="ECO:0007669"/>
    <property type="project" value="InterPro"/>
</dbReference>
<evidence type="ECO:0000256" key="2">
    <source>
        <dbReference type="PIRSR" id="PIRSR000027-2"/>
    </source>
</evidence>
<keyword evidence="2" id="KW-0349">Heme</keyword>
<comment type="PTM">
    <text evidence="2">Binds 1 heme group per subunit.</text>
</comment>
<dbReference type="STRING" id="2518989.IMCC3088_2303"/>
<dbReference type="PROSITE" id="PS51009">
    <property type="entry name" value="CYTCII"/>
    <property type="match status" value="1"/>
</dbReference>
<feature type="binding site" description="covalent" evidence="2">
    <location>
        <position position="135"/>
    </location>
    <ligand>
        <name>heme c</name>
        <dbReference type="ChEBI" id="CHEBI:61717"/>
    </ligand>
</feature>
<dbReference type="eggNOG" id="COG3909">
    <property type="taxonomic scope" value="Bacteria"/>
</dbReference>
<sequence>MRFLRTATITALAATLSATTLAHQVKEEPNQSYRQSYFALIGANAGPLFGMAQGKIDYDAAQASTHVNNLKALSNIDVTTAFPAGSDKGTTRAKPEIWSNKDDFKNKFAAMKDAVNALSAGDKSIQNLGGLGQSCKACHDDYKAKDYLY</sequence>
<organism evidence="3 4">
    <name type="scientific">Aequoribacter fuscus</name>
    <dbReference type="NCBI Taxonomy" id="2518989"/>
    <lineage>
        <taxon>Bacteria</taxon>
        <taxon>Pseudomonadati</taxon>
        <taxon>Pseudomonadota</taxon>
        <taxon>Gammaproteobacteria</taxon>
        <taxon>Cellvibrionales</taxon>
        <taxon>Halieaceae</taxon>
        <taxon>Aequoribacter</taxon>
    </lineage>
</organism>
<dbReference type="AlphaFoldDB" id="F3L3W1"/>
<keyword evidence="4" id="KW-1185">Reference proteome</keyword>
<dbReference type="InterPro" id="IPR002321">
    <property type="entry name" value="Cyt_c_II"/>
</dbReference>
<dbReference type="PIRSF" id="PIRSF000027">
    <property type="entry name" value="Cytc_c_prime"/>
    <property type="match status" value="1"/>
</dbReference>
<dbReference type="OrthoDB" id="5520910at2"/>
<dbReference type="Pfam" id="PF01322">
    <property type="entry name" value="Cytochrom_C_2"/>
    <property type="match status" value="1"/>
</dbReference>
<dbReference type="GO" id="GO:0005506">
    <property type="term" value="F:iron ion binding"/>
    <property type="evidence" value="ECO:0007669"/>
    <property type="project" value="InterPro"/>
</dbReference>
<accession>F3L3W1</accession>
<feature type="binding site" description="covalent" evidence="2">
    <location>
        <position position="138"/>
    </location>
    <ligand>
        <name>heme c</name>
        <dbReference type="ChEBI" id="CHEBI:61717"/>
    </ligand>
</feature>
<evidence type="ECO:0000313" key="4">
    <source>
        <dbReference type="Proteomes" id="UP000005615"/>
    </source>
</evidence>
<dbReference type="GO" id="GO:0009055">
    <property type="term" value="F:electron transfer activity"/>
    <property type="evidence" value="ECO:0007669"/>
    <property type="project" value="InterPro"/>
</dbReference>
<dbReference type="Gene3D" id="1.20.120.10">
    <property type="entry name" value="Cytochrome c/b562"/>
    <property type="match status" value="1"/>
</dbReference>
<comment type="caution">
    <text evidence="3">The sequence shown here is derived from an EMBL/GenBank/DDBJ whole genome shotgun (WGS) entry which is preliminary data.</text>
</comment>
<dbReference type="RefSeq" id="WP_009576502.1">
    <property type="nucleotide sequence ID" value="NZ_AEIG01000067.1"/>
</dbReference>
<feature type="binding site" description="axial binding residue" evidence="1">
    <location>
        <position position="139"/>
    </location>
    <ligand>
        <name>heme c</name>
        <dbReference type="ChEBI" id="CHEBI:61717"/>
    </ligand>
    <ligandPart>
        <name>Fe</name>
        <dbReference type="ChEBI" id="CHEBI:18248"/>
    </ligandPart>
</feature>
<dbReference type="GO" id="GO:0022900">
    <property type="term" value="P:electron transport chain"/>
    <property type="evidence" value="ECO:0007669"/>
    <property type="project" value="InterPro"/>
</dbReference>
<dbReference type="EMBL" id="AEIG01000067">
    <property type="protein sequence ID" value="EGG29010.1"/>
    <property type="molecule type" value="Genomic_DNA"/>
</dbReference>
<protein>
    <submittedName>
        <fullName evidence="3">Cytochrome c, class II protein</fullName>
    </submittedName>
</protein>
<proteinExistence type="predicted"/>
<gene>
    <name evidence="3" type="ORF">IMCC3088_2303</name>
</gene>
<dbReference type="InterPro" id="IPR010980">
    <property type="entry name" value="Cyt_c/b562"/>
</dbReference>
<dbReference type="SUPFAM" id="SSF47175">
    <property type="entry name" value="Cytochromes"/>
    <property type="match status" value="1"/>
</dbReference>
<dbReference type="GO" id="GO:0020037">
    <property type="term" value="F:heme binding"/>
    <property type="evidence" value="ECO:0007669"/>
    <property type="project" value="InterPro"/>
</dbReference>
<dbReference type="InterPro" id="IPR012127">
    <property type="entry name" value="Cyt_c_prime"/>
</dbReference>
<keyword evidence="1" id="KW-0408">Iron</keyword>
<dbReference type="Proteomes" id="UP000005615">
    <property type="component" value="Unassembled WGS sequence"/>
</dbReference>
<reference evidence="3 4" key="1">
    <citation type="journal article" date="2011" name="J. Bacteriol.">
        <title>Genome sequence of strain IMCC3088, a proteorhodopsin-containing marine bacterium belonging to the OM60/NOR5 clade.</title>
        <authorList>
            <person name="Jang Y."/>
            <person name="Oh H.M."/>
            <person name="Kang I."/>
            <person name="Lee K."/>
            <person name="Yang S.J."/>
            <person name="Cho J.C."/>
        </authorList>
    </citation>
    <scope>NUCLEOTIDE SEQUENCE [LARGE SCALE GENOMIC DNA]</scope>
    <source>
        <strain evidence="3 4">IMCC3088</strain>
    </source>
</reference>
<evidence type="ECO:0000256" key="1">
    <source>
        <dbReference type="PIRSR" id="PIRSR000027-1"/>
    </source>
</evidence>
<name>F3L3W1_9GAMM</name>
<keyword evidence="1" id="KW-0479">Metal-binding</keyword>